<organism evidence="3 4">
    <name type="scientific">Heliocybe sulcata</name>
    <dbReference type="NCBI Taxonomy" id="5364"/>
    <lineage>
        <taxon>Eukaryota</taxon>
        <taxon>Fungi</taxon>
        <taxon>Dikarya</taxon>
        <taxon>Basidiomycota</taxon>
        <taxon>Agaricomycotina</taxon>
        <taxon>Agaricomycetes</taxon>
        <taxon>Gloeophyllales</taxon>
        <taxon>Gloeophyllaceae</taxon>
        <taxon>Heliocybe</taxon>
    </lineage>
</organism>
<keyword evidence="2" id="KW-1133">Transmembrane helix</keyword>
<feature type="region of interest" description="Disordered" evidence="1">
    <location>
        <begin position="37"/>
        <end position="201"/>
    </location>
</feature>
<feature type="compositionally biased region" description="Low complexity" evidence="1">
    <location>
        <begin position="145"/>
        <end position="154"/>
    </location>
</feature>
<gene>
    <name evidence="3" type="ORF">OE88DRAFT_191065</name>
</gene>
<dbReference type="Proteomes" id="UP000305948">
    <property type="component" value="Unassembled WGS sequence"/>
</dbReference>
<proteinExistence type="predicted"/>
<protein>
    <submittedName>
        <fullName evidence="3">Uncharacterized protein</fullName>
    </submittedName>
</protein>
<reference evidence="3 4" key="1">
    <citation type="journal article" date="2019" name="Nat. Ecol. Evol.">
        <title>Megaphylogeny resolves global patterns of mushroom evolution.</title>
        <authorList>
            <person name="Varga T."/>
            <person name="Krizsan K."/>
            <person name="Foldi C."/>
            <person name="Dima B."/>
            <person name="Sanchez-Garcia M."/>
            <person name="Sanchez-Ramirez S."/>
            <person name="Szollosi G.J."/>
            <person name="Szarkandi J.G."/>
            <person name="Papp V."/>
            <person name="Albert L."/>
            <person name="Andreopoulos W."/>
            <person name="Angelini C."/>
            <person name="Antonin V."/>
            <person name="Barry K.W."/>
            <person name="Bougher N.L."/>
            <person name="Buchanan P."/>
            <person name="Buyck B."/>
            <person name="Bense V."/>
            <person name="Catcheside P."/>
            <person name="Chovatia M."/>
            <person name="Cooper J."/>
            <person name="Damon W."/>
            <person name="Desjardin D."/>
            <person name="Finy P."/>
            <person name="Geml J."/>
            <person name="Haridas S."/>
            <person name="Hughes K."/>
            <person name="Justo A."/>
            <person name="Karasinski D."/>
            <person name="Kautmanova I."/>
            <person name="Kiss B."/>
            <person name="Kocsube S."/>
            <person name="Kotiranta H."/>
            <person name="LaButti K.M."/>
            <person name="Lechner B.E."/>
            <person name="Liimatainen K."/>
            <person name="Lipzen A."/>
            <person name="Lukacs Z."/>
            <person name="Mihaltcheva S."/>
            <person name="Morgado L.N."/>
            <person name="Niskanen T."/>
            <person name="Noordeloos M.E."/>
            <person name="Ohm R.A."/>
            <person name="Ortiz-Santana B."/>
            <person name="Ovrebo C."/>
            <person name="Racz N."/>
            <person name="Riley R."/>
            <person name="Savchenko A."/>
            <person name="Shiryaev A."/>
            <person name="Soop K."/>
            <person name="Spirin V."/>
            <person name="Szebenyi C."/>
            <person name="Tomsovsky M."/>
            <person name="Tulloss R.E."/>
            <person name="Uehling J."/>
            <person name="Grigoriev I.V."/>
            <person name="Vagvolgyi C."/>
            <person name="Papp T."/>
            <person name="Martin F.M."/>
            <person name="Miettinen O."/>
            <person name="Hibbett D.S."/>
            <person name="Nagy L.G."/>
        </authorList>
    </citation>
    <scope>NUCLEOTIDE SEQUENCE [LARGE SCALE GENOMIC DNA]</scope>
    <source>
        <strain evidence="3 4">OMC1185</strain>
    </source>
</reference>
<evidence type="ECO:0000313" key="4">
    <source>
        <dbReference type="Proteomes" id="UP000305948"/>
    </source>
</evidence>
<accession>A0A5C3N089</accession>
<dbReference type="AlphaFoldDB" id="A0A5C3N089"/>
<evidence type="ECO:0000256" key="2">
    <source>
        <dbReference type="SAM" id="Phobius"/>
    </source>
</evidence>
<feature type="compositionally biased region" description="Polar residues" evidence="1">
    <location>
        <begin position="256"/>
        <end position="273"/>
    </location>
</feature>
<evidence type="ECO:0000313" key="3">
    <source>
        <dbReference type="EMBL" id="TFK50880.1"/>
    </source>
</evidence>
<sequence length="338" mass="36330">MANRQQVNGGVLAGIIVAVVVVILLAVVIIVPLARRRTKRREQTEKADVEQQSGRSTHTRMKSGELPLLHPMSPLFGETASLPTFPDHADEKGSPRHPRIDTLHHGSPEMQGTPPPAYHSPHERTSPTLLLSTPAEVSPSGLPPSSSAKSADNSSHSKRIARLGLRRSPMETLVEQSDLSSGDEAARAAQSPPEALRRPSAMTRLVTQPLTSAFRNSLRSISTQSSGSTPSAALQHYPSFTASSATYATAAEDVSPSASRTDISLRSQTSNPRPSRAPRVSTLSQSASTKRAHLRPTDVVQTPTYHDNLLPISMPRQASINFVESPLNPARGSKSSRR</sequence>
<evidence type="ECO:0000256" key="1">
    <source>
        <dbReference type="SAM" id="MobiDB-lite"/>
    </source>
</evidence>
<feature type="transmembrane region" description="Helical" evidence="2">
    <location>
        <begin position="12"/>
        <end position="34"/>
    </location>
</feature>
<dbReference type="EMBL" id="ML213512">
    <property type="protein sequence ID" value="TFK50880.1"/>
    <property type="molecule type" value="Genomic_DNA"/>
</dbReference>
<feature type="compositionally biased region" description="Basic residues" evidence="1">
    <location>
        <begin position="156"/>
        <end position="165"/>
    </location>
</feature>
<feature type="region of interest" description="Disordered" evidence="1">
    <location>
        <begin position="253"/>
        <end position="297"/>
    </location>
</feature>
<keyword evidence="2" id="KW-0472">Membrane</keyword>
<keyword evidence="4" id="KW-1185">Reference proteome</keyword>
<feature type="compositionally biased region" description="Basic and acidic residues" evidence="1">
    <location>
        <begin position="87"/>
        <end position="107"/>
    </location>
</feature>
<dbReference type="OrthoDB" id="3258929at2759"/>
<name>A0A5C3N089_9AGAM</name>
<keyword evidence="2" id="KW-0812">Transmembrane</keyword>